<accession>A0ABU6XZP7</accession>
<feature type="chain" id="PRO_5047141646" evidence="4">
    <location>
        <begin position="20"/>
        <end position="203"/>
    </location>
</feature>
<name>A0ABU6XZP7_9FABA</name>
<dbReference type="CDD" id="cd23377">
    <property type="entry name" value="beta-trefoil_STI_MP4-like"/>
    <property type="match status" value="1"/>
</dbReference>
<dbReference type="PANTHER" id="PTHR33107:SF21">
    <property type="entry name" value="KUNITZ FAMILY TRYPSIN AND PROTEASE INHIBITOR PROTEIN"/>
    <property type="match status" value="1"/>
</dbReference>
<evidence type="ECO:0000256" key="3">
    <source>
        <dbReference type="ARBA" id="ARBA00023157"/>
    </source>
</evidence>
<evidence type="ECO:0000313" key="5">
    <source>
        <dbReference type="EMBL" id="MED6203747.1"/>
    </source>
</evidence>
<dbReference type="Pfam" id="PF00197">
    <property type="entry name" value="Kunitz_legume"/>
    <property type="match status" value="1"/>
</dbReference>
<keyword evidence="6" id="KW-1185">Reference proteome</keyword>
<proteinExistence type="predicted"/>
<dbReference type="PROSITE" id="PS00283">
    <property type="entry name" value="SOYBEAN_KUNITZ"/>
    <property type="match status" value="1"/>
</dbReference>
<evidence type="ECO:0000256" key="1">
    <source>
        <dbReference type="ARBA" id="ARBA00022690"/>
    </source>
</evidence>
<evidence type="ECO:0000256" key="2">
    <source>
        <dbReference type="ARBA" id="ARBA00022900"/>
    </source>
</evidence>
<sequence>MKEALVSLFLFFAFPLACALDVQVLDSDGQPIFPGLHYYVVASTSDMGGGIRVAKTGNSKCPVTVIQDKNGTAYGIPSKFTIPGISTLEIFEGTPLEVKFITTKPECVKSFNWTVFVDSEIGKHYIGVGGPEDHPGQQILKGAFSFYKYKVGYKLMFCSKDSSPPCSDVRLFGSLEEDERRLILSTNDDDGVVFDVMLIQSPP</sequence>
<dbReference type="InterPro" id="IPR011065">
    <property type="entry name" value="Kunitz_inhibitor_STI-like_sf"/>
</dbReference>
<dbReference type="SMART" id="SM00452">
    <property type="entry name" value="STI"/>
    <property type="match status" value="1"/>
</dbReference>
<dbReference type="Gene3D" id="2.80.10.50">
    <property type="match status" value="1"/>
</dbReference>
<dbReference type="PANTHER" id="PTHR33107">
    <property type="entry name" value="KUNITZ TRYPSIN INHIBITOR 2"/>
    <property type="match status" value="1"/>
</dbReference>
<comment type="caution">
    <text evidence="5">The sequence shown here is derived from an EMBL/GenBank/DDBJ whole genome shotgun (WGS) entry which is preliminary data.</text>
</comment>
<reference evidence="5 6" key="1">
    <citation type="journal article" date="2023" name="Plants (Basel)">
        <title>Bridging the Gap: Combining Genomics and Transcriptomics Approaches to Understand Stylosanthes scabra, an Orphan Legume from the Brazilian Caatinga.</title>
        <authorList>
            <person name="Ferreira-Neto J.R.C."/>
            <person name="da Silva M.D."/>
            <person name="Binneck E."/>
            <person name="de Melo N.F."/>
            <person name="da Silva R.H."/>
            <person name="de Melo A.L.T.M."/>
            <person name="Pandolfi V."/>
            <person name="Bustamante F.O."/>
            <person name="Brasileiro-Vidal A.C."/>
            <person name="Benko-Iseppon A.M."/>
        </authorList>
    </citation>
    <scope>NUCLEOTIDE SEQUENCE [LARGE SCALE GENOMIC DNA]</scope>
    <source>
        <tissue evidence="5">Leaves</tissue>
    </source>
</reference>
<dbReference type="PRINTS" id="PR00291">
    <property type="entry name" value="KUNITZINHBTR"/>
</dbReference>
<keyword evidence="1" id="KW-0646">Protease inhibitor</keyword>
<keyword evidence="3" id="KW-1015">Disulfide bond</keyword>
<gene>
    <name evidence="5" type="ORF">PIB30_002516</name>
</gene>
<keyword evidence="2" id="KW-0722">Serine protease inhibitor</keyword>
<dbReference type="Proteomes" id="UP001341840">
    <property type="component" value="Unassembled WGS sequence"/>
</dbReference>
<evidence type="ECO:0000256" key="4">
    <source>
        <dbReference type="SAM" id="SignalP"/>
    </source>
</evidence>
<feature type="signal peptide" evidence="4">
    <location>
        <begin position="1"/>
        <end position="19"/>
    </location>
</feature>
<dbReference type="InterPro" id="IPR002160">
    <property type="entry name" value="Prot_inh_Kunz-lg"/>
</dbReference>
<keyword evidence="4" id="KW-0732">Signal</keyword>
<dbReference type="SUPFAM" id="SSF50386">
    <property type="entry name" value="STI-like"/>
    <property type="match status" value="1"/>
</dbReference>
<dbReference type="EMBL" id="JASCZI010241660">
    <property type="protein sequence ID" value="MED6203747.1"/>
    <property type="molecule type" value="Genomic_DNA"/>
</dbReference>
<evidence type="ECO:0000313" key="6">
    <source>
        <dbReference type="Proteomes" id="UP001341840"/>
    </source>
</evidence>
<organism evidence="5 6">
    <name type="scientific">Stylosanthes scabra</name>
    <dbReference type="NCBI Taxonomy" id="79078"/>
    <lineage>
        <taxon>Eukaryota</taxon>
        <taxon>Viridiplantae</taxon>
        <taxon>Streptophyta</taxon>
        <taxon>Embryophyta</taxon>
        <taxon>Tracheophyta</taxon>
        <taxon>Spermatophyta</taxon>
        <taxon>Magnoliopsida</taxon>
        <taxon>eudicotyledons</taxon>
        <taxon>Gunneridae</taxon>
        <taxon>Pentapetalae</taxon>
        <taxon>rosids</taxon>
        <taxon>fabids</taxon>
        <taxon>Fabales</taxon>
        <taxon>Fabaceae</taxon>
        <taxon>Papilionoideae</taxon>
        <taxon>50 kb inversion clade</taxon>
        <taxon>dalbergioids sensu lato</taxon>
        <taxon>Dalbergieae</taxon>
        <taxon>Pterocarpus clade</taxon>
        <taxon>Stylosanthes</taxon>
    </lineage>
</organism>
<protein>
    <submittedName>
        <fullName evidence="5">Uncharacterized protein</fullName>
    </submittedName>
</protein>